<dbReference type="Pfam" id="PF03165">
    <property type="entry name" value="MH1"/>
    <property type="match status" value="1"/>
</dbReference>
<protein>
    <recommendedName>
        <fullName evidence="11">Mothers against decapentaplegic homolog</fullName>
        <shortName evidence="11">MAD homolog</shortName>
        <shortName evidence="11">Mothers against DPP homolog</shortName>
    </recommendedName>
    <alternativeName>
        <fullName evidence="11">SMAD family member</fullName>
    </alternativeName>
</protein>
<evidence type="ECO:0000256" key="10">
    <source>
        <dbReference type="RuleBase" id="RU000666"/>
    </source>
</evidence>
<dbReference type="PROSITE" id="PS51076">
    <property type="entry name" value="MH2"/>
    <property type="match status" value="1"/>
</dbReference>
<dbReference type="PANTHER" id="PTHR13703">
    <property type="entry name" value="SMAD"/>
    <property type="match status" value="1"/>
</dbReference>
<keyword evidence="9 10" id="KW-0687">Ribonucleoprotein</keyword>
<keyword evidence="6 11" id="KW-0805">Transcription regulation</keyword>
<keyword evidence="11" id="KW-0963">Cytoplasm</keyword>
<evidence type="ECO:0000259" key="12">
    <source>
        <dbReference type="PROSITE" id="PS51075"/>
    </source>
</evidence>
<dbReference type="Gene3D" id="3.10.450.80">
    <property type="match status" value="1"/>
</dbReference>
<dbReference type="InterPro" id="IPR001132">
    <property type="entry name" value="SMAD_dom_Dwarfin-type"/>
</dbReference>
<dbReference type="InterPro" id="IPR011332">
    <property type="entry name" value="Ribosomal_zn-bd"/>
</dbReference>
<dbReference type="GO" id="GO:0003735">
    <property type="term" value="F:structural constituent of ribosome"/>
    <property type="evidence" value="ECO:0007669"/>
    <property type="project" value="InterPro"/>
</dbReference>
<dbReference type="GO" id="GO:1990904">
    <property type="term" value="C:ribonucleoprotein complex"/>
    <property type="evidence" value="ECO:0007669"/>
    <property type="project" value="UniProtKB-KW"/>
</dbReference>
<comment type="similarity">
    <text evidence="2 10">Belongs to the eukaryotic ribosomal protein eL42 family.</text>
</comment>
<evidence type="ECO:0000256" key="2">
    <source>
        <dbReference type="ARBA" id="ARBA00009364"/>
    </source>
</evidence>
<dbReference type="InterPro" id="IPR008984">
    <property type="entry name" value="SMAD_FHA_dom_sf"/>
</dbReference>
<dbReference type="GO" id="GO:0060395">
    <property type="term" value="P:SMAD protein signal transduction"/>
    <property type="evidence" value="ECO:0007669"/>
    <property type="project" value="TreeGrafter"/>
</dbReference>
<proteinExistence type="inferred from homology"/>
<dbReference type="InterPro" id="IPR013019">
    <property type="entry name" value="MAD_homology_MH1"/>
</dbReference>
<evidence type="ECO:0000256" key="3">
    <source>
        <dbReference type="ARBA" id="ARBA00022723"/>
    </source>
</evidence>
<dbReference type="InterPro" id="IPR036578">
    <property type="entry name" value="SMAD_MH1_sf"/>
</dbReference>
<keyword evidence="7 11" id="KW-0804">Transcription</keyword>
<dbReference type="GO" id="GO:0046872">
    <property type="term" value="F:metal ion binding"/>
    <property type="evidence" value="ECO:0007669"/>
    <property type="project" value="UniProtKB-KW"/>
</dbReference>
<name>A0A815DD95_ADIRI</name>
<evidence type="ECO:0000256" key="6">
    <source>
        <dbReference type="ARBA" id="ARBA00023015"/>
    </source>
</evidence>
<comment type="similarity">
    <text evidence="1 11">Belongs to the dwarfin/SMAD family.</text>
</comment>
<dbReference type="GO" id="GO:0070411">
    <property type="term" value="F:I-SMAD binding"/>
    <property type="evidence" value="ECO:0007669"/>
    <property type="project" value="TreeGrafter"/>
</dbReference>
<dbReference type="FunFam" id="3.10.450.80:FF:000001">
    <property type="entry name" value="60S ribosomal protein L44"/>
    <property type="match status" value="1"/>
</dbReference>
<dbReference type="OrthoDB" id="5794312at2759"/>
<dbReference type="Pfam" id="PF03166">
    <property type="entry name" value="MH2"/>
    <property type="match status" value="1"/>
</dbReference>
<dbReference type="InterPro" id="IPR017855">
    <property type="entry name" value="SMAD-like_dom_sf"/>
</dbReference>
<dbReference type="InterPro" id="IPR003619">
    <property type="entry name" value="MAD_homology1_Dwarfin-type"/>
</dbReference>
<feature type="domain" description="MH1" evidence="12">
    <location>
        <begin position="85"/>
        <end position="221"/>
    </location>
</feature>
<dbReference type="GO" id="GO:0005737">
    <property type="term" value="C:cytoplasm"/>
    <property type="evidence" value="ECO:0007669"/>
    <property type="project" value="UniProtKB-SubCell"/>
</dbReference>
<dbReference type="Gene3D" id="2.60.200.10">
    <property type="match status" value="1"/>
</dbReference>
<dbReference type="AlphaFoldDB" id="A0A815DD95"/>
<comment type="subcellular location">
    <subcellularLocation>
        <location evidence="11">Cytoplasm</location>
    </subcellularLocation>
    <subcellularLocation>
        <location evidence="11">Nucleus</location>
    </subcellularLocation>
</comment>
<dbReference type="GO" id="GO:0005840">
    <property type="term" value="C:ribosome"/>
    <property type="evidence" value="ECO:0007669"/>
    <property type="project" value="UniProtKB-KW"/>
</dbReference>
<evidence type="ECO:0000256" key="1">
    <source>
        <dbReference type="ARBA" id="ARBA00005545"/>
    </source>
</evidence>
<accession>A0A815DD95</accession>
<dbReference type="SUPFAM" id="SSF56366">
    <property type="entry name" value="SMAD MH1 domain"/>
    <property type="match status" value="1"/>
</dbReference>
<keyword evidence="8 11" id="KW-0539">Nucleus</keyword>
<dbReference type="GO" id="GO:0071144">
    <property type="term" value="C:heteromeric SMAD protein complex"/>
    <property type="evidence" value="ECO:0007669"/>
    <property type="project" value="TreeGrafter"/>
</dbReference>
<dbReference type="InterPro" id="IPR000552">
    <property type="entry name" value="Ribosomal_eL44"/>
</dbReference>
<keyword evidence="4" id="KW-0862">Zinc</keyword>
<dbReference type="InterPro" id="IPR013790">
    <property type="entry name" value="Dwarfin"/>
</dbReference>
<dbReference type="PROSITE" id="PS51075">
    <property type="entry name" value="MH1"/>
    <property type="match status" value="1"/>
</dbReference>
<evidence type="ECO:0000256" key="11">
    <source>
        <dbReference type="RuleBase" id="RU361195"/>
    </source>
</evidence>
<dbReference type="Gene3D" id="3.90.520.10">
    <property type="entry name" value="SMAD MH1 domain"/>
    <property type="match status" value="1"/>
</dbReference>
<comment type="caution">
    <text evidence="14">The sequence shown here is derived from an EMBL/GenBank/DDBJ whole genome shotgun (WGS) entry which is preliminary data.</text>
</comment>
<evidence type="ECO:0000256" key="4">
    <source>
        <dbReference type="ARBA" id="ARBA00022833"/>
    </source>
</evidence>
<gene>
    <name evidence="14" type="ORF">EDS130_LOCUS30515</name>
</gene>
<dbReference type="EMBL" id="CAJNOJ010000215">
    <property type="protein sequence ID" value="CAF1299291.1"/>
    <property type="molecule type" value="Genomic_DNA"/>
</dbReference>
<evidence type="ECO:0000313" key="14">
    <source>
        <dbReference type="EMBL" id="CAF1299291.1"/>
    </source>
</evidence>
<evidence type="ECO:0000256" key="5">
    <source>
        <dbReference type="ARBA" id="ARBA00022980"/>
    </source>
</evidence>
<dbReference type="Pfam" id="PF00935">
    <property type="entry name" value="Ribosomal_L44"/>
    <property type="match status" value="1"/>
</dbReference>
<evidence type="ECO:0000259" key="13">
    <source>
        <dbReference type="PROSITE" id="PS51076"/>
    </source>
</evidence>
<dbReference type="GO" id="GO:0000981">
    <property type="term" value="F:DNA-binding transcription factor activity, RNA polymerase II-specific"/>
    <property type="evidence" value="ECO:0007669"/>
    <property type="project" value="TreeGrafter"/>
</dbReference>
<dbReference type="SMART" id="SM00524">
    <property type="entry name" value="DWB"/>
    <property type="match status" value="1"/>
</dbReference>
<dbReference type="SUPFAM" id="SSF57829">
    <property type="entry name" value="Zn-binding ribosomal proteins"/>
    <property type="match status" value="1"/>
</dbReference>
<dbReference type="PROSITE" id="PS01172">
    <property type="entry name" value="RIBOSOMAL_L44E"/>
    <property type="match status" value="1"/>
</dbReference>
<dbReference type="GO" id="GO:0009653">
    <property type="term" value="P:anatomical structure morphogenesis"/>
    <property type="evidence" value="ECO:0007669"/>
    <property type="project" value="TreeGrafter"/>
</dbReference>
<organism evidence="14 15">
    <name type="scientific">Adineta ricciae</name>
    <name type="common">Rotifer</name>
    <dbReference type="NCBI Taxonomy" id="249248"/>
    <lineage>
        <taxon>Eukaryota</taxon>
        <taxon>Metazoa</taxon>
        <taxon>Spiralia</taxon>
        <taxon>Gnathifera</taxon>
        <taxon>Rotifera</taxon>
        <taxon>Eurotatoria</taxon>
        <taxon>Bdelloidea</taxon>
        <taxon>Adinetida</taxon>
        <taxon>Adinetidae</taxon>
        <taxon>Adineta</taxon>
    </lineage>
</organism>
<dbReference type="GO" id="GO:0030154">
    <property type="term" value="P:cell differentiation"/>
    <property type="evidence" value="ECO:0007669"/>
    <property type="project" value="TreeGrafter"/>
</dbReference>
<evidence type="ECO:0000256" key="7">
    <source>
        <dbReference type="ARBA" id="ARBA00023163"/>
    </source>
</evidence>
<evidence type="ECO:0000256" key="9">
    <source>
        <dbReference type="ARBA" id="ARBA00023274"/>
    </source>
</evidence>
<dbReference type="GO" id="GO:0000978">
    <property type="term" value="F:RNA polymerase II cis-regulatory region sequence-specific DNA binding"/>
    <property type="evidence" value="ECO:0007669"/>
    <property type="project" value="TreeGrafter"/>
</dbReference>
<dbReference type="GO" id="GO:0045944">
    <property type="term" value="P:positive regulation of transcription by RNA polymerase II"/>
    <property type="evidence" value="ECO:0007669"/>
    <property type="project" value="TreeGrafter"/>
</dbReference>
<reference evidence="14" key="1">
    <citation type="submission" date="2021-02" db="EMBL/GenBank/DDBJ databases">
        <authorList>
            <person name="Nowell W R."/>
        </authorList>
    </citation>
    <scope>NUCLEOTIDE SEQUENCE</scope>
</reference>
<evidence type="ECO:0000256" key="8">
    <source>
        <dbReference type="ARBA" id="ARBA00023242"/>
    </source>
</evidence>
<dbReference type="InterPro" id="IPR053708">
    <property type="entry name" value="Ribosomal_LSU_eL42"/>
</dbReference>
<dbReference type="GO" id="GO:0032924">
    <property type="term" value="P:activin receptor signaling pathway"/>
    <property type="evidence" value="ECO:0007669"/>
    <property type="project" value="TreeGrafter"/>
</dbReference>
<keyword evidence="5 10" id="KW-0689">Ribosomal protein</keyword>
<feature type="domain" description="MH2" evidence="13">
    <location>
        <begin position="312"/>
        <end position="501"/>
    </location>
</feature>
<dbReference type="PANTHER" id="PTHR13703:SF25">
    <property type="entry name" value="MOTHERS AGAINST DECAPENTAPLEGIC HOMOLOG"/>
    <property type="match status" value="1"/>
</dbReference>
<dbReference type="Proteomes" id="UP000663852">
    <property type="component" value="Unassembled WGS sequence"/>
</dbReference>
<dbReference type="SUPFAM" id="SSF49879">
    <property type="entry name" value="SMAD/FHA domain"/>
    <property type="match status" value="1"/>
</dbReference>
<sequence length="620" mass="71060">MTESHQLADKTLFYVNISTLIFRNCSTTRVNFSVRWFSTRWRCDSTGRSTSQTISICRPPPLYSSNHLIMSNLFNMPFSFSVNPQTLKNLLQYRKNIQPNSSDDKWSEKAIKGLIKRLTKASMVDDLQAALDNQNPQTRCVTIPRDAQKKLVEPNPSSTVRKAFNDVTPVVAFCRIWRWPDLNTHMELRPIDTCVYAFQHEKDQICVNPYHSERVVAPFIPPVYVPVSDRAVFDSTASERMQIQPDSTVPMDFATSPADQQRTAVNSPASVQDNYEAMTPTQATMNQHQIAAPTNLNGVQTAPIAYAETLFWCSILYYELNQRVGETFHASLNSLVIDGFCDPNASDRFCLGSLTNINRTAESEACRRMIGNGVRLYYIGGEVFAECLSDTPIFVQSPSCNQRFQWHPATVCKIPPRCNLKIFSNTEFAQTLSETIQYGYEAVYNLTRICAIRMSFVKGWGEEYRRRTIMSTPCWVEIHLNGPMQWLDNVLQQLPAPGSMSNFVFLLHRKNKYNMVNVPKTRRTFCKGKNCKKHTLHKVSQYKKGKDSVHAQGKRRYDMKQKGYGGQKKPVFHKKAKTTKKIVLRMECTECKFKKQLAIKRTKHFELGAEKKKKNQVISY</sequence>
<keyword evidence="3" id="KW-0479">Metal-binding</keyword>
<dbReference type="SMART" id="SM00523">
    <property type="entry name" value="DWA"/>
    <property type="match status" value="1"/>
</dbReference>
<dbReference type="GO" id="GO:0006412">
    <property type="term" value="P:translation"/>
    <property type="evidence" value="ECO:0007669"/>
    <property type="project" value="InterPro"/>
</dbReference>
<evidence type="ECO:0000313" key="15">
    <source>
        <dbReference type="Proteomes" id="UP000663852"/>
    </source>
</evidence>